<evidence type="ECO:0008006" key="3">
    <source>
        <dbReference type="Google" id="ProtNLM"/>
    </source>
</evidence>
<gene>
    <name evidence="1" type="ORF">SAMN05216296_0705</name>
</gene>
<dbReference type="Proteomes" id="UP000243232">
    <property type="component" value="Chromosome I"/>
</dbReference>
<name>A0A1H2EEU8_9PSED</name>
<keyword evidence="2" id="KW-1185">Reference proteome</keyword>
<organism evidence="1 2">
    <name type="scientific">Pseudomonas pohangensis</name>
    <dbReference type="NCBI Taxonomy" id="364197"/>
    <lineage>
        <taxon>Bacteria</taxon>
        <taxon>Pseudomonadati</taxon>
        <taxon>Pseudomonadota</taxon>
        <taxon>Gammaproteobacteria</taxon>
        <taxon>Pseudomonadales</taxon>
        <taxon>Pseudomonadaceae</taxon>
        <taxon>Pseudomonas</taxon>
    </lineage>
</organism>
<dbReference type="RefSeq" id="WP_090193118.1">
    <property type="nucleotide sequence ID" value="NZ_LT629785.1"/>
</dbReference>
<sequence>MSSQTDATGRRLIHRRQVECQGFLRPDGLWDIEGRLSDSKTHAVTLHSGRYLQAGQIYHGMLIRLTLDDEFIIHEIDVQMPAVPTSECRGAAAAYAKLVGVRIGAGFTRQIKQLFGGTGGCVHLTELLLPIATTAFQTIPMGRAMVAPRTAEDTQAYTRATRTLVDTCYALRADGPLGPDLQQD</sequence>
<evidence type="ECO:0000313" key="2">
    <source>
        <dbReference type="Proteomes" id="UP000243232"/>
    </source>
</evidence>
<dbReference type="InterPro" id="IPR021312">
    <property type="entry name" value="DUF2889"/>
</dbReference>
<dbReference type="OrthoDB" id="6862397at2"/>
<dbReference type="EMBL" id="LT629785">
    <property type="protein sequence ID" value="SDT93564.1"/>
    <property type="molecule type" value="Genomic_DNA"/>
</dbReference>
<protein>
    <recommendedName>
        <fullName evidence="3">DUF2889 domain-containing protein</fullName>
    </recommendedName>
</protein>
<proteinExistence type="predicted"/>
<dbReference type="Pfam" id="PF11136">
    <property type="entry name" value="DUF2889"/>
    <property type="match status" value="1"/>
</dbReference>
<dbReference type="STRING" id="364197.SAMN05216296_0705"/>
<reference evidence="2" key="1">
    <citation type="submission" date="2016-10" db="EMBL/GenBank/DDBJ databases">
        <authorList>
            <person name="Varghese N."/>
            <person name="Submissions S."/>
        </authorList>
    </citation>
    <scope>NUCLEOTIDE SEQUENCE [LARGE SCALE GENOMIC DNA]</scope>
    <source>
        <strain evidence="2">DSM 17875</strain>
    </source>
</reference>
<accession>A0A1H2EEU8</accession>
<dbReference type="AlphaFoldDB" id="A0A1H2EEU8"/>
<evidence type="ECO:0000313" key="1">
    <source>
        <dbReference type="EMBL" id="SDT93564.1"/>
    </source>
</evidence>